<keyword evidence="2" id="KW-1185">Reference proteome</keyword>
<gene>
    <name evidence="1" type="ORF">E2C01_023808</name>
</gene>
<protein>
    <submittedName>
        <fullName evidence="1">Uncharacterized protein</fullName>
    </submittedName>
</protein>
<organism evidence="1 2">
    <name type="scientific">Portunus trituberculatus</name>
    <name type="common">Swimming crab</name>
    <name type="synonym">Neptunus trituberculatus</name>
    <dbReference type="NCBI Taxonomy" id="210409"/>
    <lineage>
        <taxon>Eukaryota</taxon>
        <taxon>Metazoa</taxon>
        <taxon>Ecdysozoa</taxon>
        <taxon>Arthropoda</taxon>
        <taxon>Crustacea</taxon>
        <taxon>Multicrustacea</taxon>
        <taxon>Malacostraca</taxon>
        <taxon>Eumalacostraca</taxon>
        <taxon>Eucarida</taxon>
        <taxon>Decapoda</taxon>
        <taxon>Pleocyemata</taxon>
        <taxon>Brachyura</taxon>
        <taxon>Eubrachyura</taxon>
        <taxon>Portunoidea</taxon>
        <taxon>Portunidae</taxon>
        <taxon>Portuninae</taxon>
        <taxon>Portunus</taxon>
    </lineage>
</organism>
<evidence type="ECO:0000313" key="2">
    <source>
        <dbReference type="Proteomes" id="UP000324222"/>
    </source>
</evidence>
<evidence type="ECO:0000313" key="1">
    <source>
        <dbReference type="EMBL" id="MPC30541.1"/>
    </source>
</evidence>
<dbReference type="AlphaFoldDB" id="A0A5B7E8Y7"/>
<dbReference type="Proteomes" id="UP000324222">
    <property type="component" value="Unassembled WGS sequence"/>
</dbReference>
<sequence>MLIFLDISVLHFYFQKALFKFTGVFNPFSTGTHFYLEICVRLDHFIDIKKGILRSED</sequence>
<comment type="caution">
    <text evidence="1">The sequence shown here is derived from an EMBL/GenBank/DDBJ whole genome shotgun (WGS) entry which is preliminary data.</text>
</comment>
<reference evidence="1 2" key="1">
    <citation type="submission" date="2019-05" db="EMBL/GenBank/DDBJ databases">
        <title>Another draft genome of Portunus trituberculatus and its Hox gene families provides insights of decapod evolution.</title>
        <authorList>
            <person name="Jeong J.-H."/>
            <person name="Song I."/>
            <person name="Kim S."/>
            <person name="Choi T."/>
            <person name="Kim D."/>
            <person name="Ryu S."/>
            <person name="Kim W."/>
        </authorList>
    </citation>
    <scope>NUCLEOTIDE SEQUENCE [LARGE SCALE GENOMIC DNA]</scope>
    <source>
        <tissue evidence="1">Muscle</tissue>
    </source>
</reference>
<dbReference type="EMBL" id="VSRR010002274">
    <property type="protein sequence ID" value="MPC30541.1"/>
    <property type="molecule type" value="Genomic_DNA"/>
</dbReference>
<name>A0A5B7E8Y7_PORTR</name>
<accession>A0A5B7E8Y7</accession>
<proteinExistence type="predicted"/>